<feature type="transmembrane region" description="Helical" evidence="10">
    <location>
        <begin position="45"/>
        <end position="64"/>
    </location>
</feature>
<evidence type="ECO:0000256" key="5">
    <source>
        <dbReference type="ARBA" id="ARBA00022792"/>
    </source>
</evidence>
<proteinExistence type="inferred from homology"/>
<keyword evidence="6" id="KW-0809">Transit peptide</keyword>
<dbReference type="GO" id="GO:0005743">
    <property type="term" value="C:mitochondrial inner membrane"/>
    <property type="evidence" value="ECO:0007669"/>
    <property type="project" value="UniProtKB-SubCell"/>
</dbReference>
<dbReference type="PANTHER" id="PTHR16717:SF5">
    <property type="entry name" value="CYTOCHROME C OXIDASE SUBUNIT 8, ISOFORM A"/>
    <property type="match status" value="1"/>
</dbReference>
<protein>
    <submittedName>
        <fullName evidence="11">Uncharacterized protein</fullName>
    </submittedName>
</protein>
<keyword evidence="8" id="KW-0496">Mitochondrion</keyword>
<sequence>MCGGFFGLLKARRALAPAADIMIQQRANYIYCKQAKHKVSTMETLFVMTVMNLATLGPSGWILANLDHYKTRN</sequence>
<comment type="subcellular location">
    <subcellularLocation>
        <location evidence="1">Mitochondrion inner membrane</location>
        <topology evidence="1">Single-pass membrane protein</topology>
    </subcellularLocation>
</comment>
<keyword evidence="12" id="KW-1185">Reference proteome</keyword>
<evidence type="ECO:0000256" key="8">
    <source>
        <dbReference type="ARBA" id="ARBA00023128"/>
    </source>
</evidence>
<dbReference type="PANTHER" id="PTHR16717">
    <property type="entry name" value="CYTOCHROME C OXIDASE POLYPEPTIDE VIII"/>
    <property type="match status" value="1"/>
</dbReference>
<evidence type="ECO:0000256" key="7">
    <source>
        <dbReference type="ARBA" id="ARBA00022989"/>
    </source>
</evidence>
<evidence type="ECO:0000313" key="11">
    <source>
        <dbReference type="EMBL" id="CAK6973489.1"/>
    </source>
</evidence>
<evidence type="ECO:0000256" key="10">
    <source>
        <dbReference type="SAM" id="Phobius"/>
    </source>
</evidence>
<organism evidence="11 12">
    <name type="scientific">Scomber scombrus</name>
    <name type="common">Atlantic mackerel</name>
    <name type="synonym">Scomber vernalis</name>
    <dbReference type="NCBI Taxonomy" id="13677"/>
    <lineage>
        <taxon>Eukaryota</taxon>
        <taxon>Metazoa</taxon>
        <taxon>Chordata</taxon>
        <taxon>Craniata</taxon>
        <taxon>Vertebrata</taxon>
        <taxon>Euteleostomi</taxon>
        <taxon>Actinopterygii</taxon>
        <taxon>Neopterygii</taxon>
        <taxon>Teleostei</taxon>
        <taxon>Neoteleostei</taxon>
        <taxon>Acanthomorphata</taxon>
        <taxon>Pelagiaria</taxon>
        <taxon>Scombriformes</taxon>
        <taxon>Scombridae</taxon>
        <taxon>Scomber</taxon>
    </lineage>
</organism>
<dbReference type="InterPro" id="IPR036548">
    <property type="entry name" value="Cyt_c_oxidase_su8_sf"/>
</dbReference>
<evidence type="ECO:0000256" key="9">
    <source>
        <dbReference type="ARBA" id="ARBA00023136"/>
    </source>
</evidence>
<dbReference type="AlphaFoldDB" id="A0AAV1PRT9"/>
<evidence type="ECO:0000256" key="1">
    <source>
        <dbReference type="ARBA" id="ARBA00004434"/>
    </source>
</evidence>
<evidence type="ECO:0000256" key="2">
    <source>
        <dbReference type="ARBA" id="ARBA00004673"/>
    </source>
</evidence>
<keyword evidence="4 10" id="KW-0812">Transmembrane</keyword>
<gene>
    <name evidence="11" type="ORF">FSCOSCO3_A008212</name>
</gene>
<evidence type="ECO:0000256" key="6">
    <source>
        <dbReference type="ARBA" id="ARBA00022946"/>
    </source>
</evidence>
<keyword evidence="5" id="KW-0999">Mitochondrion inner membrane</keyword>
<dbReference type="Proteomes" id="UP001314229">
    <property type="component" value="Unassembled WGS sequence"/>
</dbReference>
<dbReference type="SUPFAM" id="SSF81431">
    <property type="entry name" value="Mitochondrial cytochrome c oxidase subunit VIIIb (aka IX)"/>
    <property type="match status" value="1"/>
</dbReference>
<accession>A0AAV1PRT9</accession>
<name>A0AAV1PRT9_SCOSC</name>
<comment type="pathway">
    <text evidence="2">Energy metabolism; oxidative phosphorylation.</text>
</comment>
<keyword evidence="7 10" id="KW-1133">Transmembrane helix</keyword>
<keyword evidence="9 10" id="KW-0472">Membrane</keyword>
<dbReference type="GO" id="GO:0006123">
    <property type="term" value="P:mitochondrial electron transport, cytochrome c to oxygen"/>
    <property type="evidence" value="ECO:0007669"/>
    <property type="project" value="InterPro"/>
</dbReference>
<evidence type="ECO:0000313" key="12">
    <source>
        <dbReference type="Proteomes" id="UP001314229"/>
    </source>
</evidence>
<dbReference type="Gene3D" id="4.10.81.10">
    <property type="entry name" value="Cytochrome c oxidase, subunit 8"/>
    <property type="match status" value="1"/>
</dbReference>
<dbReference type="InterPro" id="IPR003205">
    <property type="entry name" value="Cyt_c_oxidase_su8"/>
</dbReference>
<dbReference type="EMBL" id="CAWUFR010000230">
    <property type="protein sequence ID" value="CAK6973489.1"/>
    <property type="molecule type" value="Genomic_DNA"/>
</dbReference>
<comment type="caution">
    <text evidence="11">The sequence shown here is derived from an EMBL/GenBank/DDBJ whole genome shotgun (WGS) entry which is preliminary data.</text>
</comment>
<reference evidence="11 12" key="1">
    <citation type="submission" date="2024-01" db="EMBL/GenBank/DDBJ databases">
        <authorList>
            <person name="Alioto T."/>
            <person name="Alioto T."/>
            <person name="Gomez Garrido J."/>
        </authorList>
    </citation>
    <scope>NUCLEOTIDE SEQUENCE [LARGE SCALE GENOMIC DNA]</scope>
</reference>
<comment type="similarity">
    <text evidence="3">Belongs to the cytochrome c oxidase VIII family.</text>
</comment>
<evidence type="ECO:0000256" key="4">
    <source>
        <dbReference type="ARBA" id="ARBA00022692"/>
    </source>
</evidence>
<evidence type="ECO:0000256" key="3">
    <source>
        <dbReference type="ARBA" id="ARBA00010117"/>
    </source>
</evidence>
<dbReference type="Pfam" id="PF02285">
    <property type="entry name" value="COX8"/>
    <property type="match status" value="1"/>
</dbReference>
<dbReference type="GO" id="GO:0045277">
    <property type="term" value="C:respiratory chain complex IV"/>
    <property type="evidence" value="ECO:0007669"/>
    <property type="project" value="InterPro"/>
</dbReference>